<evidence type="ECO:0000313" key="2">
    <source>
        <dbReference type="Proteomes" id="UP001449657"/>
    </source>
</evidence>
<dbReference type="Proteomes" id="UP001449657">
    <property type="component" value="Chromosome"/>
</dbReference>
<sequence length="165" mass="19035">MDILDEELISFWKALADNNVRYIMVGGFATRFHGVDRSTDDLAMWLEDTPENRKNLVKAFIGLGYGSEFSYLETMQFVPGWTSFYVGTGIELDIMTSMKGLEQLTFEDCLQMASIADFDTVKVPFLHINHLIWNKQIIGRPKDQNDVQELEKIKRIREDESRSGE</sequence>
<reference evidence="1 2" key="1">
    <citation type="submission" date="2024-03" db="EMBL/GenBank/DDBJ databases">
        <title>Chitinophaga caseinilytica sp. nov., a casein hydrolysing bacterium isolated from forest soil.</title>
        <authorList>
            <person name="Lee D.S."/>
            <person name="Han D.M."/>
            <person name="Baek J.H."/>
            <person name="Choi D.G."/>
            <person name="Jeon J.H."/>
            <person name="Jeon C.O."/>
        </authorList>
    </citation>
    <scope>NUCLEOTIDE SEQUENCE [LARGE SCALE GENOMIC DNA]</scope>
    <source>
        <strain evidence="1 2">KACC 19118</strain>
    </source>
</reference>
<name>A0ABZ2Z3B9_9BACT</name>
<protein>
    <recommendedName>
        <fullName evidence="3">Nucleotidyltransferase DUF2204</fullName>
    </recommendedName>
</protein>
<organism evidence="1 2">
    <name type="scientific">Chitinophaga caseinilytica</name>
    <dbReference type="NCBI Taxonomy" id="2267521"/>
    <lineage>
        <taxon>Bacteria</taxon>
        <taxon>Pseudomonadati</taxon>
        <taxon>Bacteroidota</taxon>
        <taxon>Chitinophagia</taxon>
        <taxon>Chitinophagales</taxon>
        <taxon>Chitinophagaceae</taxon>
        <taxon>Chitinophaga</taxon>
    </lineage>
</organism>
<accession>A0ABZ2Z3B9</accession>
<evidence type="ECO:0000313" key="1">
    <source>
        <dbReference type="EMBL" id="WZN45161.1"/>
    </source>
</evidence>
<proteinExistence type="predicted"/>
<gene>
    <name evidence="1" type="ORF">WJU22_19880</name>
</gene>
<dbReference type="Gene3D" id="3.30.460.40">
    <property type="match status" value="1"/>
</dbReference>
<dbReference type="EMBL" id="CP150096">
    <property type="protein sequence ID" value="WZN45161.1"/>
    <property type="molecule type" value="Genomic_DNA"/>
</dbReference>
<evidence type="ECO:0008006" key="3">
    <source>
        <dbReference type="Google" id="ProtNLM"/>
    </source>
</evidence>
<dbReference type="InterPro" id="IPR043519">
    <property type="entry name" value="NT_sf"/>
</dbReference>
<keyword evidence="2" id="KW-1185">Reference proteome</keyword>
<dbReference type="RefSeq" id="WP_341839916.1">
    <property type="nucleotide sequence ID" value="NZ_CP149792.1"/>
</dbReference>
<dbReference type="SUPFAM" id="SSF81301">
    <property type="entry name" value="Nucleotidyltransferase"/>
    <property type="match status" value="1"/>
</dbReference>